<dbReference type="Proteomes" id="UP000499080">
    <property type="component" value="Unassembled WGS sequence"/>
</dbReference>
<evidence type="ECO:0000313" key="1">
    <source>
        <dbReference type="EMBL" id="GBM34905.1"/>
    </source>
</evidence>
<accession>A0A4Y2F491</accession>
<keyword evidence="2" id="KW-1185">Reference proteome</keyword>
<proteinExistence type="predicted"/>
<organism evidence="1 2">
    <name type="scientific">Araneus ventricosus</name>
    <name type="common">Orbweaver spider</name>
    <name type="synonym">Epeira ventricosa</name>
    <dbReference type="NCBI Taxonomy" id="182803"/>
    <lineage>
        <taxon>Eukaryota</taxon>
        <taxon>Metazoa</taxon>
        <taxon>Ecdysozoa</taxon>
        <taxon>Arthropoda</taxon>
        <taxon>Chelicerata</taxon>
        <taxon>Arachnida</taxon>
        <taxon>Araneae</taxon>
        <taxon>Araneomorphae</taxon>
        <taxon>Entelegynae</taxon>
        <taxon>Araneoidea</taxon>
        <taxon>Araneidae</taxon>
        <taxon>Araneus</taxon>
    </lineage>
</organism>
<dbReference type="AlphaFoldDB" id="A0A4Y2F491"/>
<protein>
    <submittedName>
        <fullName evidence="1">Uncharacterized protein</fullName>
    </submittedName>
</protein>
<comment type="caution">
    <text evidence="1">The sequence shown here is derived from an EMBL/GenBank/DDBJ whole genome shotgun (WGS) entry which is preliminary data.</text>
</comment>
<evidence type="ECO:0000313" key="2">
    <source>
        <dbReference type="Proteomes" id="UP000499080"/>
    </source>
</evidence>
<dbReference type="EMBL" id="BGPR01000772">
    <property type="protein sequence ID" value="GBM34905.1"/>
    <property type="molecule type" value="Genomic_DNA"/>
</dbReference>
<name>A0A4Y2F491_ARAVE</name>
<gene>
    <name evidence="1" type="ORF">AVEN_41453_1</name>
</gene>
<reference evidence="1 2" key="1">
    <citation type="journal article" date="2019" name="Sci. Rep.">
        <title>Orb-weaving spider Araneus ventricosus genome elucidates the spidroin gene catalogue.</title>
        <authorList>
            <person name="Kono N."/>
            <person name="Nakamura H."/>
            <person name="Ohtoshi R."/>
            <person name="Moran D.A.P."/>
            <person name="Shinohara A."/>
            <person name="Yoshida Y."/>
            <person name="Fujiwara M."/>
            <person name="Mori M."/>
            <person name="Tomita M."/>
            <person name="Arakawa K."/>
        </authorList>
    </citation>
    <scope>NUCLEOTIDE SEQUENCE [LARGE SCALE GENOMIC DNA]</scope>
</reference>
<sequence length="79" mass="8676">MEPAGNEKADALAKLVTSKDRIDAELCPSKAQVRNKGKVLLATNGKKDEVIQQKYHGPRNFSKKLNSIDYAVTSTITKC</sequence>